<accession>F8L7Y2</accession>
<dbReference type="GO" id="GO:0004252">
    <property type="term" value="F:serine-type endopeptidase activity"/>
    <property type="evidence" value="ECO:0007669"/>
    <property type="project" value="InterPro"/>
</dbReference>
<feature type="domain" description="Peptidase S26" evidence="8">
    <location>
        <begin position="75"/>
        <end position="197"/>
    </location>
</feature>
<dbReference type="HOGENOM" id="CLU_028114_0_0_0"/>
<keyword evidence="7" id="KW-0645">Protease</keyword>
<gene>
    <name evidence="9" type="primary">lepB-A</name>
    <name evidence="9" type="ordered locus">SNE_A10070</name>
</gene>
<dbReference type="eggNOG" id="COG0681">
    <property type="taxonomic scope" value="Bacteria"/>
</dbReference>
<evidence type="ECO:0000313" key="9">
    <source>
        <dbReference type="EMBL" id="CCB88884.1"/>
    </source>
</evidence>
<dbReference type="InterPro" id="IPR036286">
    <property type="entry name" value="LexA/Signal_pep-like_sf"/>
</dbReference>
<name>F8L7Y2_SIMNZ</name>
<dbReference type="SUPFAM" id="SSF51306">
    <property type="entry name" value="LexA/Signal peptidase"/>
    <property type="match status" value="2"/>
</dbReference>
<keyword evidence="7" id="KW-1133">Transmembrane helix</keyword>
<keyword evidence="7" id="KW-0472">Membrane</keyword>
<keyword evidence="10" id="KW-1185">Reference proteome</keyword>
<dbReference type="InterPro" id="IPR000223">
    <property type="entry name" value="Pept_S26A_signal_pept_1"/>
</dbReference>
<dbReference type="Gene3D" id="2.10.109.10">
    <property type="entry name" value="Umud Fragment, subunit A"/>
    <property type="match status" value="2"/>
</dbReference>
<dbReference type="InterPro" id="IPR019758">
    <property type="entry name" value="Pept_S26A_signal_pept_1_CS"/>
</dbReference>
<dbReference type="InterPro" id="IPR019757">
    <property type="entry name" value="Pept_S26A_signal_pept_1_Lys-AS"/>
</dbReference>
<dbReference type="NCBIfam" id="TIGR02227">
    <property type="entry name" value="sigpep_I_bact"/>
    <property type="match status" value="2"/>
</dbReference>
<evidence type="ECO:0000256" key="5">
    <source>
        <dbReference type="ARBA" id="ARBA00022801"/>
    </source>
</evidence>
<evidence type="ECO:0000256" key="2">
    <source>
        <dbReference type="ARBA" id="ARBA00009370"/>
    </source>
</evidence>
<dbReference type="AlphaFoldDB" id="F8L7Y2"/>
<dbReference type="GO" id="GO:0009003">
    <property type="term" value="F:signal peptidase activity"/>
    <property type="evidence" value="ECO:0007669"/>
    <property type="project" value="UniProtKB-EC"/>
</dbReference>
<dbReference type="CDD" id="cd06530">
    <property type="entry name" value="S26_SPase_I"/>
    <property type="match status" value="1"/>
</dbReference>
<feature type="active site" evidence="6">
    <location>
        <position position="105"/>
    </location>
</feature>
<evidence type="ECO:0000256" key="6">
    <source>
        <dbReference type="PIRSR" id="PIRSR600223-1"/>
    </source>
</evidence>
<feature type="transmembrane region" description="Helical" evidence="7">
    <location>
        <begin position="72"/>
        <end position="95"/>
    </location>
</feature>
<dbReference type="CDD" id="cd06462">
    <property type="entry name" value="Peptidase_S24_S26"/>
    <property type="match status" value="1"/>
</dbReference>
<evidence type="ECO:0000256" key="3">
    <source>
        <dbReference type="ARBA" id="ARBA00013208"/>
    </source>
</evidence>
<comment type="similarity">
    <text evidence="2 7">Belongs to the peptidase S26 family.</text>
</comment>
<evidence type="ECO:0000256" key="1">
    <source>
        <dbReference type="ARBA" id="ARBA00000677"/>
    </source>
</evidence>
<dbReference type="EMBL" id="FR872582">
    <property type="protein sequence ID" value="CCB88884.1"/>
    <property type="molecule type" value="Genomic_DNA"/>
</dbReference>
<keyword evidence="5 7" id="KW-0378">Hydrolase</keyword>
<dbReference type="PRINTS" id="PR00727">
    <property type="entry name" value="LEADERPTASE"/>
</dbReference>
<dbReference type="GO" id="GO:0016020">
    <property type="term" value="C:membrane"/>
    <property type="evidence" value="ECO:0007669"/>
    <property type="project" value="UniProtKB-SubCell"/>
</dbReference>
<dbReference type="InterPro" id="IPR019533">
    <property type="entry name" value="Peptidase_S26"/>
</dbReference>
<evidence type="ECO:0000259" key="8">
    <source>
        <dbReference type="Pfam" id="PF10502"/>
    </source>
</evidence>
<dbReference type="PANTHER" id="PTHR43390">
    <property type="entry name" value="SIGNAL PEPTIDASE I"/>
    <property type="match status" value="1"/>
</dbReference>
<keyword evidence="7" id="KW-0812">Transmembrane</keyword>
<reference evidence="9 10" key="1">
    <citation type="journal article" date="2011" name="Mol. Biol. Evol.">
        <title>Unity in variety--the pan-genome of the Chlamydiae.</title>
        <authorList>
            <person name="Collingro A."/>
            <person name="Tischler P."/>
            <person name="Weinmaier T."/>
            <person name="Penz T."/>
            <person name="Heinz E."/>
            <person name="Brunham R.C."/>
            <person name="Read T.D."/>
            <person name="Bavoil P.M."/>
            <person name="Sachse K."/>
            <person name="Kahane S."/>
            <person name="Friedman M.G."/>
            <person name="Rattei T."/>
            <person name="Myers G.S."/>
            <person name="Horn M."/>
        </authorList>
    </citation>
    <scope>NUCLEOTIDE SEQUENCE [LARGE SCALE GENOMIC DNA]</scope>
    <source>
        <strain evidence="10">ATCC VR-1471 / Z</strain>
    </source>
</reference>
<dbReference type="EC" id="3.4.21.89" evidence="3 7"/>
<feature type="domain" description="Peptidase S26" evidence="8">
    <location>
        <begin position="512"/>
        <end position="552"/>
    </location>
</feature>
<dbReference type="PANTHER" id="PTHR43390:SF1">
    <property type="entry name" value="CHLOROPLAST PROCESSING PEPTIDASE"/>
    <property type="match status" value="1"/>
</dbReference>
<feature type="transmembrane region" description="Helical" evidence="7">
    <location>
        <begin position="564"/>
        <end position="586"/>
    </location>
</feature>
<dbReference type="Pfam" id="PF10502">
    <property type="entry name" value="Peptidase_S26"/>
    <property type="match status" value="2"/>
</dbReference>
<dbReference type="STRING" id="331113.SNE_A10070"/>
<comment type="subcellular location">
    <subcellularLocation>
        <location evidence="7">Membrane</location>
        <topology evidence="7">Single-pass type II membrane protein</topology>
    </subcellularLocation>
</comment>
<organism evidence="9 10">
    <name type="scientific">Simkania negevensis (strain ATCC VR-1471 / DSM 27360 / Z)</name>
    <dbReference type="NCBI Taxonomy" id="331113"/>
    <lineage>
        <taxon>Bacteria</taxon>
        <taxon>Pseudomonadati</taxon>
        <taxon>Chlamydiota</taxon>
        <taxon>Chlamydiia</taxon>
        <taxon>Parachlamydiales</taxon>
        <taxon>Simkaniaceae</taxon>
        <taxon>Simkania</taxon>
    </lineage>
</organism>
<dbReference type="KEGG" id="sng:SNE_A10070"/>
<dbReference type="PROSITE" id="PS00761">
    <property type="entry name" value="SPASE_I_3"/>
    <property type="match status" value="1"/>
</dbReference>
<dbReference type="GO" id="GO:0006465">
    <property type="term" value="P:signal peptide processing"/>
    <property type="evidence" value="ECO:0007669"/>
    <property type="project" value="InterPro"/>
</dbReference>
<proteinExistence type="inferred from homology"/>
<evidence type="ECO:0000256" key="7">
    <source>
        <dbReference type="RuleBase" id="RU362042"/>
    </source>
</evidence>
<comment type="catalytic activity">
    <reaction evidence="1 7">
        <text>Cleavage of hydrophobic, N-terminal signal or leader sequences from secreted and periplasmic proteins.</text>
        <dbReference type="EC" id="3.4.21.89"/>
    </reaction>
</comment>
<comment type="caution">
    <text evidence="7">Lacks conserved residue(s) required for the propagation of feature annotation.</text>
</comment>
<dbReference type="PROSITE" id="PS00760">
    <property type="entry name" value="SPASE_I_2"/>
    <property type="match status" value="1"/>
</dbReference>
<dbReference type="Proteomes" id="UP000000496">
    <property type="component" value="Chromosome gsn.131"/>
</dbReference>
<protein>
    <recommendedName>
        <fullName evidence="4 7">Signal peptidase I</fullName>
        <ecNumber evidence="3 7">3.4.21.89</ecNumber>
    </recommendedName>
</protein>
<feature type="active site" evidence="6">
    <location>
        <position position="175"/>
    </location>
</feature>
<sequence length="607" mass="70460">MRIYSLNKSKKILLATYYQIQKAKKIYSSDKEKILLCKLKSLQEEIQMERKAAASKLAQEIESLSHKPRTLLLIRNFVLSLCIALAVAGIVRQMWFELYEIPTGSMRPTFKEKDRLIVSKSKLGINVPFLTKHLYFDSDLCKRMSAIVFTSKNMDVADNNTMYFYLFPGKKQFIKRLIGKPGDTLYFYGGLIYGIDKNGNDISSELQQEEFVSIDHIPFIRFEGRWKRKGPSTITMDQMGFPIVEFTPTMFNTFSGKTIDSGILHEEARNVDFRDVWGIKNYVMVRLLSVDEMPSRLHHQLDSGCLYLQIQHPPNLKHARSYSDKSGKQYPLISYEISYIPIRKELQEKLFQNLYTARFIVQDGYIFRYGSSNQKQLKLEGIPNGTYEFYNGIAYKIDWTGTARKLPQSHPLYKCTMEKVQFFFNQGIDFFPYFSNPSNQNHFPSRYAYFREGSLYLMGSPILASEDPALVNFVEMENQKAAVHPEYYPFVDYHPPLKNGNLDIDVIKKYGLKVPEGHYLVLGDNHAMSADSRDFGFVPEENIKGNPSFIFWPFGDRFGFPRQVVIPFFTLSNIIIWVLGILFVSLSTVYSRRKNKFPIDFSIFHLD</sequence>
<evidence type="ECO:0000256" key="4">
    <source>
        <dbReference type="ARBA" id="ARBA00019232"/>
    </source>
</evidence>
<evidence type="ECO:0000313" key="10">
    <source>
        <dbReference type="Proteomes" id="UP000000496"/>
    </source>
</evidence>